<name>A0A3E2HTY8_SCYLI</name>
<feature type="region of interest" description="Disordered" evidence="2">
    <location>
        <begin position="109"/>
        <end position="130"/>
    </location>
</feature>
<dbReference type="InterPro" id="IPR046896">
    <property type="entry name" value="Cup1-like_N"/>
</dbReference>
<evidence type="ECO:0000256" key="1">
    <source>
        <dbReference type="SAM" id="Coils"/>
    </source>
</evidence>
<feature type="non-terminal residue" evidence="3">
    <location>
        <position position="1"/>
    </location>
</feature>
<accession>A0A3E2HTY8</accession>
<dbReference type="AlphaFoldDB" id="A0A3E2HTY8"/>
<feature type="non-terminal residue" evidence="3">
    <location>
        <position position="298"/>
    </location>
</feature>
<dbReference type="STRING" id="5539.A0A3E2HTY8"/>
<comment type="caution">
    <text evidence="3">The sequence shown here is derived from an EMBL/GenBank/DDBJ whole genome shotgun (WGS) entry which is preliminary data.</text>
</comment>
<keyword evidence="1" id="KW-0175">Coiled coil</keyword>
<sequence>MPPQYFPPKASGPHRIACFALYRALLQQCPRIPLPAELQNSSLPCNPIKHLIRKGFKRNARDTSPRFVITALETGYTFEKLLRSAGDGNIASISQIHTLLNQIRKEAAAQKAHQTIHPPPPKPRRPLPAPYPGAEKVIESRPRPKEQLGGTGRRKVPIFAATTSGSAFLRFKKPQSEYLNRVLRDKLHQKLNRMDGINRIEEGLEWARTEDAWENIVKDETGVDVGNGGWLRDMAQSRYRIWNLMNATQGRDKEMAQRFLEIAEEEKALWKEERALRKHEKNIARKLKRQSQTGAKEN</sequence>
<protein>
    <submittedName>
        <fullName evidence="3">Uncharacterized protein</fullName>
    </submittedName>
</protein>
<dbReference type="Proteomes" id="UP000258309">
    <property type="component" value="Unassembled WGS sequence"/>
</dbReference>
<dbReference type="EMBL" id="NCSJ02000001">
    <property type="protein sequence ID" value="RFU36311.1"/>
    <property type="molecule type" value="Genomic_DNA"/>
</dbReference>
<proteinExistence type="predicted"/>
<organism evidence="3 4">
    <name type="scientific">Scytalidium lignicola</name>
    <name type="common">Hyphomycete</name>
    <dbReference type="NCBI Taxonomy" id="5539"/>
    <lineage>
        <taxon>Eukaryota</taxon>
        <taxon>Fungi</taxon>
        <taxon>Dikarya</taxon>
        <taxon>Ascomycota</taxon>
        <taxon>Pezizomycotina</taxon>
        <taxon>Leotiomycetes</taxon>
        <taxon>Leotiomycetes incertae sedis</taxon>
        <taxon>Scytalidium</taxon>
    </lineage>
</organism>
<keyword evidence="4" id="KW-1185">Reference proteome</keyword>
<evidence type="ECO:0000313" key="4">
    <source>
        <dbReference type="Proteomes" id="UP000258309"/>
    </source>
</evidence>
<evidence type="ECO:0000256" key="2">
    <source>
        <dbReference type="SAM" id="MobiDB-lite"/>
    </source>
</evidence>
<evidence type="ECO:0000313" key="3">
    <source>
        <dbReference type="EMBL" id="RFU36311.1"/>
    </source>
</evidence>
<dbReference type="OrthoDB" id="3925971at2759"/>
<feature type="coiled-coil region" evidence="1">
    <location>
        <begin position="253"/>
        <end position="282"/>
    </location>
</feature>
<gene>
    <name evidence="3" type="ORF">B7463_g43</name>
</gene>
<reference evidence="3 4" key="1">
    <citation type="submission" date="2018-05" db="EMBL/GenBank/DDBJ databases">
        <title>Draft genome sequence of Scytalidium lignicola DSM 105466, a ubiquitous saprotrophic fungus.</title>
        <authorList>
            <person name="Buettner E."/>
            <person name="Gebauer A.M."/>
            <person name="Hofrichter M."/>
            <person name="Liers C."/>
            <person name="Kellner H."/>
        </authorList>
    </citation>
    <scope>NUCLEOTIDE SEQUENCE [LARGE SCALE GENOMIC DNA]</scope>
    <source>
        <strain evidence="3 4">DSM 105466</strain>
    </source>
</reference>
<dbReference type="OMA" id="KKSTQHR"/>
<feature type="compositionally biased region" description="Pro residues" evidence="2">
    <location>
        <begin position="117"/>
        <end position="130"/>
    </location>
</feature>
<dbReference type="CDD" id="cd20273">
    <property type="entry name" value="Complex1_LYR_unchar"/>
    <property type="match status" value="1"/>
</dbReference>